<comment type="caution">
    <text evidence="5">The sequence shown here is derived from an EMBL/GenBank/DDBJ whole genome shotgun (WGS) entry which is preliminary data.</text>
</comment>
<dbReference type="InterPro" id="IPR017853">
    <property type="entry name" value="GH"/>
</dbReference>
<keyword evidence="2 5" id="KW-0378">Hydrolase</keyword>
<reference evidence="5 6" key="1">
    <citation type="submission" date="2020-08" db="EMBL/GenBank/DDBJ databases">
        <title>Genomic Encyclopedia of Type Strains, Phase IV (KMG-IV): sequencing the most valuable type-strain genomes for metagenomic binning, comparative biology and taxonomic classification.</title>
        <authorList>
            <person name="Goeker M."/>
        </authorList>
    </citation>
    <scope>NUCLEOTIDE SEQUENCE [LARGE SCALE GENOMIC DNA]</scope>
    <source>
        <strain evidence="5 6">DSM 12706</strain>
    </source>
</reference>
<dbReference type="PANTHER" id="PTHR10357">
    <property type="entry name" value="ALPHA-AMYLASE FAMILY MEMBER"/>
    <property type="match status" value="1"/>
</dbReference>
<dbReference type="CDD" id="cd11331">
    <property type="entry name" value="AmyAc_OligoGlu_like"/>
    <property type="match status" value="1"/>
</dbReference>
<keyword evidence="3 5" id="KW-0326">Glycosidase</keyword>
<dbReference type="GO" id="GO:0004556">
    <property type="term" value="F:alpha-amylase activity"/>
    <property type="evidence" value="ECO:0007669"/>
    <property type="project" value="TreeGrafter"/>
</dbReference>
<dbReference type="GO" id="GO:0004558">
    <property type="term" value="F:alpha-1,4-glucosidase activity"/>
    <property type="evidence" value="ECO:0007669"/>
    <property type="project" value="UniProtKB-EC"/>
</dbReference>
<dbReference type="InterPro" id="IPR013780">
    <property type="entry name" value="Glyco_hydro_b"/>
</dbReference>
<dbReference type="Proteomes" id="UP000542353">
    <property type="component" value="Unassembled WGS sequence"/>
</dbReference>
<dbReference type="SUPFAM" id="SSF51011">
    <property type="entry name" value="Glycosyl hydrolase domain"/>
    <property type="match status" value="1"/>
</dbReference>
<dbReference type="PANTHER" id="PTHR10357:SF179">
    <property type="entry name" value="NEUTRAL AND BASIC AMINO ACID TRANSPORT PROTEIN RBAT"/>
    <property type="match status" value="1"/>
</dbReference>
<evidence type="ECO:0000259" key="4">
    <source>
        <dbReference type="SMART" id="SM00642"/>
    </source>
</evidence>
<gene>
    <name evidence="5" type="ORF">HNR60_000033</name>
</gene>
<proteinExistence type="inferred from homology"/>
<feature type="domain" description="Glycosyl hydrolase family 13 catalytic" evidence="4">
    <location>
        <begin position="17"/>
        <end position="395"/>
    </location>
</feature>
<evidence type="ECO:0000313" key="5">
    <source>
        <dbReference type="EMBL" id="MBB5045304.1"/>
    </source>
</evidence>
<evidence type="ECO:0000256" key="2">
    <source>
        <dbReference type="ARBA" id="ARBA00022801"/>
    </source>
</evidence>
<dbReference type="Gene3D" id="3.20.20.80">
    <property type="entry name" value="Glycosidases"/>
    <property type="match status" value="2"/>
</dbReference>
<dbReference type="InterPro" id="IPR045857">
    <property type="entry name" value="O16G_dom_2"/>
</dbReference>
<name>A0A7W8DWP2_9BRAD</name>
<dbReference type="EC" id="3.2.1.20" evidence="5"/>
<dbReference type="SMART" id="SM00642">
    <property type="entry name" value="Aamy"/>
    <property type="match status" value="1"/>
</dbReference>
<dbReference type="Pfam" id="PF00128">
    <property type="entry name" value="Alpha-amylase"/>
    <property type="match status" value="1"/>
</dbReference>
<protein>
    <submittedName>
        <fullName evidence="5">Alpha-glucosidase</fullName>
        <ecNumber evidence="5">3.2.1.20</ecNumber>
    </submittedName>
</protein>
<dbReference type="EMBL" id="JACHIH010000001">
    <property type="protein sequence ID" value="MBB5045304.1"/>
    <property type="molecule type" value="Genomic_DNA"/>
</dbReference>
<dbReference type="RefSeq" id="WP_184252992.1">
    <property type="nucleotide sequence ID" value="NZ_JACHIH010000001.1"/>
</dbReference>
<dbReference type="Gene3D" id="2.60.40.1180">
    <property type="entry name" value="Golgi alpha-mannosidase II"/>
    <property type="match status" value="1"/>
</dbReference>
<keyword evidence="6" id="KW-1185">Reference proteome</keyword>
<organism evidence="5 6">
    <name type="scientific">Rhodopseudomonas rhenobacensis</name>
    <dbReference type="NCBI Taxonomy" id="87461"/>
    <lineage>
        <taxon>Bacteria</taxon>
        <taxon>Pseudomonadati</taxon>
        <taxon>Pseudomonadota</taxon>
        <taxon>Alphaproteobacteria</taxon>
        <taxon>Hyphomicrobiales</taxon>
        <taxon>Nitrobacteraceae</taxon>
        <taxon>Rhodopseudomonas</taxon>
    </lineage>
</organism>
<dbReference type="FunFam" id="3.90.400.10:FF:000002">
    <property type="entry name" value="Sucrose isomerase"/>
    <property type="match status" value="1"/>
</dbReference>
<evidence type="ECO:0000256" key="1">
    <source>
        <dbReference type="ARBA" id="ARBA00008061"/>
    </source>
</evidence>
<sequence>MPSPAITSWWALGVLYQIYPRSFQDADGDGVGDLKGIIARLPYLVDLGVDAIWLSPIFPSPMADFGYDIADYVGIDPLFGTMDDFDALVAAAHGAGLKLILDLVPNHTSDQHPWFIESRSSRDNPKRDWYLWRDPAPDGGPPNNWLSEFGGSGWQYDERTQQYHYHAFLAQQPDLNWRNPDVRAAVYQVMRFWLRKGVDGFRVDVIWHLIKDDQFRDNPPNPDFRPGMPPHAALHPVYSADRPETLQVVAEMRRVIDEFDARVLIGEIYLPIERLVAYYGEGLAGAQLPFNFALLSAPWHARTLAALIERYEAALPPGAWPNWVLGNHDRPRVASRVGPAQARVAAMLLLTLRGTPTMYYGDEIGMQQVPIAPDQVRDPFEKNVPGIGVGRDGCRTPMQWDATEHAGFSSAEPWLPLAADSAQENVANLNPDAQSILNLYRALIALRKRLPQLAHGDYAPLAADGDLLLYRRHDAEGSVLIALNLGAEPVSVVSETIGLDGEILLSTAMDRGGERVGSELSLRGHEGVIVGPAPDDVV</sequence>
<accession>A0A7W8DWP2</accession>
<evidence type="ECO:0000313" key="6">
    <source>
        <dbReference type="Proteomes" id="UP000542353"/>
    </source>
</evidence>
<dbReference type="Gene3D" id="3.90.400.10">
    <property type="entry name" value="Oligo-1,6-glucosidase, Domain 2"/>
    <property type="match status" value="1"/>
</dbReference>
<dbReference type="InterPro" id="IPR006047">
    <property type="entry name" value="GH13_cat_dom"/>
</dbReference>
<dbReference type="SUPFAM" id="SSF51445">
    <property type="entry name" value="(Trans)glycosidases"/>
    <property type="match status" value="1"/>
</dbReference>
<comment type="similarity">
    <text evidence="1">Belongs to the glycosyl hydrolase 13 family.</text>
</comment>
<dbReference type="AlphaFoldDB" id="A0A7W8DWP2"/>
<dbReference type="GO" id="GO:0009313">
    <property type="term" value="P:oligosaccharide catabolic process"/>
    <property type="evidence" value="ECO:0007669"/>
    <property type="project" value="TreeGrafter"/>
</dbReference>
<evidence type="ECO:0000256" key="3">
    <source>
        <dbReference type="ARBA" id="ARBA00023295"/>
    </source>
</evidence>